<organism evidence="1 2">
    <name type="scientific">Novosphingobium bradum</name>
    <dbReference type="NCBI Taxonomy" id="1737444"/>
    <lineage>
        <taxon>Bacteria</taxon>
        <taxon>Pseudomonadati</taxon>
        <taxon>Pseudomonadota</taxon>
        <taxon>Alphaproteobacteria</taxon>
        <taxon>Sphingomonadales</taxon>
        <taxon>Sphingomonadaceae</taxon>
        <taxon>Novosphingobium</taxon>
    </lineage>
</organism>
<sequence>MAARRLSNHFTAADLCCAGETWQRTRIINAPVKPESWAALTALCQHILEPVFARFGSPTITYGFTSPALIRLIPAHSAPRVDQHASCEVNARGKPICDRGGAAVDFAIGGPSSRDVAVWVTEHLPFDRLYFYGDDSPLHVSYGPEHTGQVVNMTPGPSGRRVPRVIDLARLRLAD</sequence>
<reference evidence="2" key="1">
    <citation type="journal article" date="2019" name="Int. J. Syst. Evol. Microbiol.">
        <title>The Global Catalogue of Microorganisms (GCM) 10K type strain sequencing project: providing services to taxonomists for standard genome sequencing and annotation.</title>
        <authorList>
            <consortium name="The Broad Institute Genomics Platform"/>
            <consortium name="The Broad Institute Genome Sequencing Center for Infectious Disease"/>
            <person name="Wu L."/>
            <person name="Ma J."/>
        </authorList>
    </citation>
    <scope>NUCLEOTIDE SEQUENCE [LARGE SCALE GENOMIC DNA]</scope>
    <source>
        <strain evidence="2">KCTC 42984</strain>
    </source>
</reference>
<dbReference type="Proteomes" id="UP001595604">
    <property type="component" value="Unassembled WGS sequence"/>
</dbReference>
<keyword evidence="2" id="KW-1185">Reference proteome</keyword>
<evidence type="ECO:0000313" key="2">
    <source>
        <dbReference type="Proteomes" id="UP001595604"/>
    </source>
</evidence>
<protein>
    <recommendedName>
        <fullName evidence="3">Peptidase M15A C-terminal domain-containing protein</fullName>
    </recommendedName>
</protein>
<dbReference type="InterPro" id="IPR009045">
    <property type="entry name" value="Zn_M74/Hedgehog-like"/>
</dbReference>
<accession>A0ABV7IMU7</accession>
<dbReference type="RefSeq" id="WP_379508312.1">
    <property type="nucleotide sequence ID" value="NZ_JBHRTQ010000002.1"/>
</dbReference>
<dbReference type="EMBL" id="JBHRTQ010000002">
    <property type="protein sequence ID" value="MFC3172915.1"/>
    <property type="molecule type" value="Genomic_DNA"/>
</dbReference>
<comment type="caution">
    <text evidence="1">The sequence shown here is derived from an EMBL/GenBank/DDBJ whole genome shotgun (WGS) entry which is preliminary data.</text>
</comment>
<gene>
    <name evidence="1" type="ORF">ACFOD9_01475</name>
</gene>
<dbReference type="Gene3D" id="3.30.1380.10">
    <property type="match status" value="1"/>
</dbReference>
<evidence type="ECO:0000313" key="1">
    <source>
        <dbReference type="EMBL" id="MFC3172915.1"/>
    </source>
</evidence>
<evidence type="ECO:0008006" key="3">
    <source>
        <dbReference type="Google" id="ProtNLM"/>
    </source>
</evidence>
<proteinExistence type="predicted"/>
<name>A0ABV7IMU7_9SPHN</name>
<dbReference type="SUPFAM" id="SSF55166">
    <property type="entry name" value="Hedgehog/DD-peptidase"/>
    <property type="match status" value="1"/>
</dbReference>